<organism evidence="2 3">
    <name type="scientific">Cymbomonas tetramitiformis</name>
    <dbReference type="NCBI Taxonomy" id="36881"/>
    <lineage>
        <taxon>Eukaryota</taxon>
        <taxon>Viridiplantae</taxon>
        <taxon>Chlorophyta</taxon>
        <taxon>Pyramimonadophyceae</taxon>
        <taxon>Pyramimonadales</taxon>
        <taxon>Pyramimonadaceae</taxon>
        <taxon>Cymbomonas</taxon>
    </lineage>
</organism>
<proteinExistence type="predicted"/>
<sequence length="418" mass="45491">MAEGEQKGAEGDDALQVPDVILLRGGKSEADDGEVVATPCEDRLDRDELIVEDTKEEPCALLEEVPVSTGDEDLTFSGVQQTLQENTTSLQRKGKAVPPPILLDPQVEQFLDLLEAVQGNSRFWRGFQRDELQIIAQKLQLVRRFTSGQHIVNAGQLADHVALLLCGTASIHARMNDGQSVHMASMRVGTLVGELSLYDGGYHSAHILAESDNTTVALFKFPSICELYLKNPKLGLKLLRTFTNAAVVKLNERKLLMHAKEQVLSFSVPIANAKLLHLLCEAQAVLTSSGFGKAFKKVDLEILSRHLTFLTYPNDAPIFLAGETAGHIFIVLSGRLEVREGNAAGKFVTMHGAGELIGSEAFMESTMAASQRATCLFAASEVTMACFSFQQLMKFNALSPITALKLLSRMGQVCSPAH</sequence>
<comment type="caution">
    <text evidence="2">The sequence shown here is derived from an EMBL/GenBank/DDBJ whole genome shotgun (WGS) entry which is preliminary data.</text>
</comment>
<keyword evidence="3" id="KW-1185">Reference proteome</keyword>
<dbReference type="InterPro" id="IPR018490">
    <property type="entry name" value="cNMP-bd_dom_sf"/>
</dbReference>
<dbReference type="PROSITE" id="PS50042">
    <property type="entry name" value="CNMP_BINDING_3"/>
    <property type="match status" value="2"/>
</dbReference>
<dbReference type="InterPro" id="IPR014710">
    <property type="entry name" value="RmlC-like_jellyroll"/>
</dbReference>
<dbReference type="SMART" id="SM00100">
    <property type="entry name" value="cNMP"/>
    <property type="match status" value="2"/>
</dbReference>
<dbReference type="Proteomes" id="UP001190700">
    <property type="component" value="Unassembled WGS sequence"/>
</dbReference>
<reference evidence="2 3" key="1">
    <citation type="journal article" date="2015" name="Genome Biol. Evol.">
        <title>Comparative Genomics of a Bacterivorous Green Alga Reveals Evolutionary Causalities and Consequences of Phago-Mixotrophic Mode of Nutrition.</title>
        <authorList>
            <person name="Burns J.A."/>
            <person name="Paasch A."/>
            <person name="Narechania A."/>
            <person name="Kim E."/>
        </authorList>
    </citation>
    <scope>NUCLEOTIDE SEQUENCE [LARGE SCALE GENOMIC DNA]</scope>
    <source>
        <strain evidence="2 3">PLY_AMNH</strain>
    </source>
</reference>
<dbReference type="CDD" id="cd00038">
    <property type="entry name" value="CAP_ED"/>
    <property type="match status" value="2"/>
</dbReference>
<dbReference type="Gene3D" id="2.60.120.10">
    <property type="entry name" value="Jelly Rolls"/>
    <property type="match status" value="2"/>
</dbReference>
<dbReference type="GO" id="GO:0005829">
    <property type="term" value="C:cytosol"/>
    <property type="evidence" value="ECO:0007669"/>
    <property type="project" value="TreeGrafter"/>
</dbReference>
<dbReference type="PANTHER" id="PTHR24567:SF74">
    <property type="entry name" value="HTH-TYPE TRANSCRIPTIONAL REGULATOR ARCR"/>
    <property type="match status" value="1"/>
</dbReference>
<dbReference type="InterPro" id="IPR000595">
    <property type="entry name" value="cNMP-bd_dom"/>
</dbReference>
<dbReference type="EMBL" id="LGRX02011907">
    <property type="protein sequence ID" value="KAK3268295.1"/>
    <property type="molecule type" value="Genomic_DNA"/>
</dbReference>
<dbReference type="SUPFAM" id="SSF51206">
    <property type="entry name" value="cAMP-binding domain-like"/>
    <property type="match status" value="2"/>
</dbReference>
<accession>A0AAE0L1I9</accession>
<name>A0AAE0L1I9_9CHLO</name>
<protein>
    <recommendedName>
        <fullName evidence="1">Cyclic nucleotide-binding domain-containing protein</fullName>
    </recommendedName>
</protein>
<dbReference type="AlphaFoldDB" id="A0AAE0L1I9"/>
<dbReference type="GO" id="GO:0003700">
    <property type="term" value="F:DNA-binding transcription factor activity"/>
    <property type="evidence" value="ECO:0007669"/>
    <property type="project" value="TreeGrafter"/>
</dbReference>
<feature type="domain" description="Cyclic nucleotide-binding" evidence="1">
    <location>
        <begin position="291"/>
        <end position="384"/>
    </location>
</feature>
<evidence type="ECO:0000313" key="3">
    <source>
        <dbReference type="Proteomes" id="UP001190700"/>
    </source>
</evidence>
<evidence type="ECO:0000259" key="1">
    <source>
        <dbReference type="PROSITE" id="PS50042"/>
    </source>
</evidence>
<feature type="domain" description="Cyclic nucleotide-binding" evidence="1">
    <location>
        <begin position="123"/>
        <end position="218"/>
    </location>
</feature>
<evidence type="ECO:0000313" key="2">
    <source>
        <dbReference type="EMBL" id="KAK3268295.1"/>
    </source>
</evidence>
<dbReference type="Pfam" id="PF00027">
    <property type="entry name" value="cNMP_binding"/>
    <property type="match status" value="2"/>
</dbReference>
<gene>
    <name evidence="2" type="ORF">CYMTET_23192</name>
</gene>
<dbReference type="InterPro" id="IPR050397">
    <property type="entry name" value="Env_Response_Regulators"/>
</dbReference>
<dbReference type="PANTHER" id="PTHR24567">
    <property type="entry name" value="CRP FAMILY TRANSCRIPTIONAL REGULATORY PROTEIN"/>
    <property type="match status" value="1"/>
</dbReference>